<comment type="similarity">
    <text evidence="4">Belongs to the protoporphyrinogen/coproporphyrinogen oxidase family. Protoporphyrinogen oxidase subfamily.</text>
</comment>
<dbReference type="AlphaFoldDB" id="A0A8S1MZ32"/>
<evidence type="ECO:0000256" key="2">
    <source>
        <dbReference type="ARBA" id="ARBA00022827"/>
    </source>
</evidence>
<dbReference type="PANTHER" id="PTHR42923">
    <property type="entry name" value="PROTOPORPHYRINOGEN OXIDASE"/>
    <property type="match status" value="1"/>
</dbReference>
<keyword evidence="4" id="KW-0627">Porphyrin biosynthesis</keyword>
<dbReference type="FunFam" id="3.50.50.60:FF:000705">
    <property type="entry name" value="Protoporphyrinogen oxidase"/>
    <property type="match status" value="1"/>
</dbReference>
<keyword evidence="2 4" id="KW-0274">FAD</keyword>
<dbReference type="Pfam" id="PF01593">
    <property type="entry name" value="Amino_oxidase"/>
    <property type="match status" value="1"/>
</dbReference>
<evidence type="ECO:0000259" key="5">
    <source>
        <dbReference type="Pfam" id="PF01593"/>
    </source>
</evidence>
<evidence type="ECO:0000313" key="6">
    <source>
        <dbReference type="EMBL" id="CAD8084562.1"/>
    </source>
</evidence>
<comment type="function">
    <text evidence="4">Catalyzes the 6-electron oxidation of protoporphyrinogen-IX to form protoporphyrin-IX.</text>
</comment>
<dbReference type="EMBL" id="CAJJDM010000075">
    <property type="protein sequence ID" value="CAD8084562.1"/>
    <property type="molecule type" value="Genomic_DNA"/>
</dbReference>
<gene>
    <name evidence="6" type="ORF">PPRIM_AZ9-3.1.T0720147</name>
</gene>
<evidence type="ECO:0000256" key="1">
    <source>
        <dbReference type="ARBA" id="ARBA00022630"/>
    </source>
</evidence>
<name>A0A8S1MZ32_PARPR</name>
<proteinExistence type="inferred from homology"/>
<comment type="subcellular location">
    <subcellularLocation>
        <location evidence="4">Mitochondrion inner membrane</location>
    </subcellularLocation>
</comment>
<organism evidence="6 7">
    <name type="scientific">Paramecium primaurelia</name>
    <dbReference type="NCBI Taxonomy" id="5886"/>
    <lineage>
        <taxon>Eukaryota</taxon>
        <taxon>Sar</taxon>
        <taxon>Alveolata</taxon>
        <taxon>Ciliophora</taxon>
        <taxon>Intramacronucleata</taxon>
        <taxon>Oligohymenophorea</taxon>
        <taxon>Peniculida</taxon>
        <taxon>Parameciidae</taxon>
        <taxon>Paramecium</taxon>
    </lineage>
</organism>
<dbReference type="GO" id="GO:0006782">
    <property type="term" value="P:protoporphyrinogen IX biosynthetic process"/>
    <property type="evidence" value="ECO:0007669"/>
    <property type="project" value="UniProtKB-UniRule"/>
</dbReference>
<feature type="domain" description="Amine oxidase" evidence="5">
    <location>
        <begin position="12"/>
        <end position="405"/>
    </location>
</feature>
<keyword evidence="1 4" id="KW-0285">Flavoprotein</keyword>
<dbReference type="OMA" id="WFDQWFG"/>
<dbReference type="GO" id="GO:0005743">
    <property type="term" value="C:mitochondrial inner membrane"/>
    <property type="evidence" value="ECO:0007669"/>
    <property type="project" value="UniProtKB-SubCell"/>
</dbReference>
<keyword evidence="3 4" id="KW-0560">Oxidoreductase</keyword>
<evidence type="ECO:0000313" key="7">
    <source>
        <dbReference type="Proteomes" id="UP000688137"/>
    </source>
</evidence>
<dbReference type="InterPro" id="IPR004572">
    <property type="entry name" value="Protoporphyrinogen_oxidase"/>
</dbReference>
<evidence type="ECO:0000256" key="4">
    <source>
        <dbReference type="RuleBase" id="RU367069"/>
    </source>
</evidence>
<dbReference type="InterPro" id="IPR002937">
    <property type="entry name" value="Amino_oxidase"/>
</dbReference>
<dbReference type="InterPro" id="IPR050464">
    <property type="entry name" value="Zeta_carotene_desat/Oxidored"/>
</dbReference>
<dbReference type="PANTHER" id="PTHR42923:SF3">
    <property type="entry name" value="PROTOPORPHYRINOGEN OXIDASE"/>
    <property type="match status" value="1"/>
</dbReference>
<protein>
    <recommendedName>
        <fullName evidence="4">Protoporphyrinogen oxidase</fullName>
        <ecNumber evidence="4">1.3.3.4</ecNumber>
    </recommendedName>
</protein>
<accession>A0A8S1MZ32</accession>
<comment type="caution">
    <text evidence="6">The sequence shown here is derived from an EMBL/GenBank/DDBJ whole genome shotgun (WGS) entry which is preliminary data.</text>
</comment>
<comment type="catalytic activity">
    <reaction evidence="4">
        <text>protoporphyrinogen IX + 3 O2 = protoporphyrin IX + 3 H2O2</text>
        <dbReference type="Rhea" id="RHEA:25576"/>
        <dbReference type="ChEBI" id="CHEBI:15379"/>
        <dbReference type="ChEBI" id="CHEBI:16240"/>
        <dbReference type="ChEBI" id="CHEBI:57306"/>
        <dbReference type="ChEBI" id="CHEBI:57307"/>
        <dbReference type="EC" id="1.3.3.4"/>
    </reaction>
</comment>
<dbReference type="GO" id="GO:0004729">
    <property type="term" value="F:oxygen-dependent protoporphyrinogen oxidase activity"/>
    <property type="evidence" value="ECO:0007669"/>
    <property type="project" value="UniProtKB-UniRule"/>
</dbReference>
<evidence type="ECO:0000256" key="3">
    <source>
        <dbReference type="ARBA" id="ARBA00023002"/>
    </source>
</evidence>
<dbReference type="NCBIfam" id="TIGR00562">
    <property type="entry name" value="proto_IX_ox"/>
    <property type="match status" value="1"/>
</dbReference>
<keyword evidence="7" id="KW-1185">Reference proteome</keyword>
<sequence>MSYKFLVVGAGLSGLSNAFFIKQLYPKAKITIIESSNRIGGIIKTRKENQFIFEEGPRSIKIGKYNRPLFYMIDKIGLYPEFVTSIQQPYNYLYWNGALKSVPSQMNLKTISRFIKDNGKDELLNLIKAYPKILFNKQESDNLGEYLDEILGKDLTQKYAETVFYGLFGESVYRLSKNMCFQKVYMSSYDELQLKKDLIYDVEFEQMRKKILNKANSYRFSYGLDSLPKRILRYLQDNTKEKDFEIHLNTRGKEIDIEQKQLIIENENKEIKRIEYDYIFLNVPSSEIVSMIENSNLNQIKDDLKKIKNNSIITRNICWDQKILPQDFRGLGYLINPNQNQNILGMLADSLQFPMQYPKDSTSLTVMTLKNVNDDQILKELSSHLGINVQDPKMIIKNDWIQNFIQFQPGYFEKMQKIEKELENKKIIIGGNHYTMVIPELVYLSYSKMKQLYV</sequence>
<dbReference type="EC" id="1.3.3.4" evidence="4"/>
<keyword evidence="4" id="KW-0350">Heme biosynthesis</keyword>
<comment type="pathway">
    <text evidence="4">Porphyrin-containing compound metabolism; protoporphyrin-IX biosynthesis; protoporphyrin-IX from protoporphyrinogen-IX: step 1/1.</text>
</comment>
<reference evidence="6" key="1">
    <citation type="submission" date="2021-01" db="EMBL/GenBank/DDBJ databases">
        <authorList>
            <consortium name="Genoscope - CEA"/>
            <person name="William W."/>
        </authorList>
    </citation>
    <scope>NUCLEOTIDE SEQUENCE</scope>
</reference>
<dbReference type="Proteomes" id="UP000688137">
    <property type="component" value="Unassembled WGS sequence"/>
</dbReference>
<comment type="cofactor">
    <cofactor evidence="4">
        <name>FAD</name>
        <dbReference type="ChEBI" id="CHEBI:57692"/>
    </cofactor>
    <text evidence="4">Binds 1 FAD per subunit.</text>
</comment>